<gene>
    <name evidence="11" type="ordered locus">DaAHT2_2259</name>
</gene>
<evidence type="ECO:0000256" key="1">
    <source>
        <dbReference type="ARBA" id="ARBA00004377"/>
    </source>
</evidence>
<dbReference type="Pfam" id="PF02501">
    <property type="entry name" value="T2SSI"/>
    <property type="match status" value="1"/>
</dbReference>
<dbReference type="OrthoDB" id="6121517at2"/>
<evidence type="ECO:0000256" key="3">
    <source>
        <dbReference type="ARBA" id="ARBA00022475"/>
    </source>
</evidence>
<dbReference type="PANTHER" id="PTHR38779">
    <property type="entry name" value="TYPE II SECRETION SYSTEM PROTEIN I-RELATED"/>
    <property type="match status" value="1"/>
</dbReference>
<dbReference type="PROSITE" id="PS00409">
    <property type="entry name" value="PROKAR_NTER_METHYL"/>
    <property type="match status" value="1"/>
</dbReference>
<keyword evidence="7" id="KW-1133">Transmembrane helix</keyword>
<dbReference type="GO" id="GO:0015628">
    <property type="term" value="P:protein secretion by the type II secretion system"/>
    <property type="evidence" value="ECO:0007669"/>
    <property type="project" value="UniProtKB-UniRule"/>
</dbReference>
<comment type="function">
    <text evidence="9">Component of the type II secretion system required for the energy-dependent secretion of extracellular factors such as proteases and toxins from the periplasm.</text>
</comment>
<sequence>MIPGEKGFTLIEIVIALLVLGLVAVSAVQAAGNAVNNLFHLKEQTFAHWVAMNRAAEITLAPAGWERDPSSGSAMLADIEWSWEIEIKDTPEPEMREVAIRVWPAGGEEGEAAAVLTVFRRVQ</sequence>
<keyword evidence="3" id="KW-1003">Cell membrane</keyword>
<comment type="subcellular location">
    <subcellularLocation>
        <location evidence="1 9">Cell inner membrane</location>
        <topology evidence="1 9">Single-pass membrane protein</topology>
    </subcellularLocation>
</comment>
<dbReference type="RefSeq" id="WP_013164438.1">
    <property type="nucleotide sequence ID" value="NC_014216.1"/>
</dbReference>
<comment type="subunit">
    <text evidence="9">Type II secretion is composed of four main components: the outer membrane complex, the inner membrane complex, the cytoplasmic secretion ATPase and the periplasm-spanning pseudopilus.</text>
</comment>
<dbReference type="NCBIfam" id="TIGR02532">
    <property type="entry name" value="IV_pilin_GFxxxE"/>
    <property type="match status" value="1"/>
</dbReference>
<proteinExistence type="inferred from homology"/>
<dbReference type="AlphaFoldDB" id="D6Z6F9"/>
<evidence type="ECO:0000313" key="12">
    <source>
        <dbReference type="Proteomes" id="UP000001508"/>
    </source>
</evidence>
<evidence type="ECO:0000256" key="8">
    <source>
        <dbReference type="ARBA" id="ARBA00023136"/>
    </source>
</evidence>
<reference evidence="12" key="1">
    <citation type="submission" date="2010-02" db="EMBL/GenBank/DDBJ databases">
        <title>Complete sequence of Desulfurivibrio alkaliphilus AHT2.</title>
        <authorList>
            <consortium name="US DOE Joint Genome Institute"/>
            <person name="Pitluck S."/>
            <person name="Chertkov O."/>
            <person name="Detter J.C."/>
            <person name="Han C."/>
            <person name="Tapia R."/>
            <person name="Larimer F."/>
            <person name="Land M."/>
            <person name="Hauser L."/>
            <person name="Kyrpides N."/>
            <person name="Mikhailova N."/>
            <person name="Sorokin D.Y."/>
            <person name="Muyzer G."/>
            <person name="Woyke T."/>
        </authorList>
    </citation>
    <scope>NUCLEOTIDE SEQUENCE [LARGE SCALE GENOMIC DNA]</scope>
    <source>
        <strain evidence="12">DSM 19089 / UNIQEM U267 / AHT2</strain>
    </source>
</reference>
<name>D6Z6F9_DESAT</name>
<comment type="PTM">
    <text evidence="9">Cleaved by prepilin peptidase.</text>
</comment>
<evidence type="ECO:0000256" key="6">
    <source>
        <dbReference type="ARBA" id="ARBA00022692"/>
    </source>
</evidence>
<dbReference type="InterPro" id="IPR003413">
    <property type="entry name" value="T2SS_GspI_C"/>
</dbReference>
<evidence type="ECO:0000256" key="9">
    <source>
        <dbReference type="RuleBase" id="RU368030"/>
    </source>
</evidence>
<comment type="similarity">
    <text evidence="2 9">Belongs to the GSP I family.</text>
</comment>
<keyword evidence="12" id="KW-1185">Reference proteome</keyword>
<accession>D6Z6F9</accession>
<evidence type="ECO:0000256" key="5">
    <source>
        <dbReference type="ARBA" id="ARBA00022519"/>
    </source>
</evidence>
<dbReference type="PANTHER" id="PTHR38779:SF2">
    <property type="entry name" value="TYPE II SECRETION SYSTEM PROTEIN I-RELATED"/>
    <property type="match status" value="1"/>
</dbReference>
<evidence type="ECO:0000256" key="2">
    <source>
        <dbReference type="ARBA" id="ARBA00008358"/>
    </source>
</evidence>
<dbReference type="Proteomes" id="UP000001508">
    <property type="component" value="Chromosome"/>
</dbReference>
<dbReference type="STRING" id="589865.DaAHT2_2259"/>
<keyword evidence="8" id="KW-0472">Membrane</keyword>
<dbReference type="EMBL" id="CP001940">
    <property type="protein sequence ID" value="ADH86924.1"/>
    <property type="molecule type" value="Genomic_DNA"/>
</dbReference>
<evidence type="ECO:0000313" key="11">
    <source>
        <dbReference type="EMBL" id="ADH86924.1"/>
    </source>
</evidence>
<protein>
    <recommendedName>
        <fullName evidence="9">Type II secretion system protein I</fullName>
        <shortName evidence="9">T2SS minor pseudopilin I</shortName>
    </recommendedName>
</protein>
<dbReference type="InterPro" id="IPR010052">
    <property type="entry name" value="T2SS_protein-GspI"/>
</dbReference>
<dbReference type="InterPro" id="IPR045584">
    <property type="entry name" value="Pilin-like"/>
</dbReference>
<keyword evidence="5 9" id="KW-0997">Cell inner membrane</keyword>
<dbReference type="eggNOG" id="COG2165">
    <property type="taxonomic scope" value="Bacteria"/>
</dbReference>
<dbReference type="FunCoup" id="D6Z6F9">
    <property type="interactions" value="44"/>
</dbReference>
<dbReference type="NCBIfam" id="TIGR01707">
    <property type="entry name" value="gspI"/>
    <property type="match status" value="1"/>
</dbReference>
<organism evidence="11 12">
    <name type="scientific">Desulfurivibrio alkaliphilus (strain DSM 19089 / UNIQEM U267 / AHT2)</name>
    <dbReference type="NCBI Taxonomy" id="589865"/>
    <lineage>
        <taxon>Bacteria</taxon>
        <taxon>Pseudomonadati</taxon>
        <taxon>Thermodesulfobacteriota</taxon>
        <taxon>Desulfobulbia</taxon>
        <taxon>Desulfobulbales</taxon>
        <taxon>Desulfobulbaceae</taxon>
        <taxon>Desulfurivibrio</taxon>
    </lineage>
</organism>
<evidence type="ECO:0000259" key="10">
    <source>
        <dbReference type="Pfam" id="PF02501"/>
    </source>
</evidence>
<dbReference type="Pfam" id="PF07963">
    <property type="entry name" value="N_methyl"/>
    <property type="match status" value="1"/>
</dbReference>
<dbReference type="HOGENOM" id="CLU_121289_5_0_7"/>
<dbReference type="Gene3D" id="3.30.1300.30">
    <property type="entry name" value="GSPII I/J protein-like"/>
    <property type="match status" value="1"/>
</dbReference>
<dbReference type="GO" id="GO:0005886">
    <property type="term" value="C:plasma membrane"/>
    <property type="evidence" value="ECO:0007669"/>
    <property type="project" value="UniProtKB-SubCell"/>
</dbReference>
<feature type="domain" description="Type II secretion system protein GspI C-terminal" evidence="10">
    <location>
        <begin position="41"/>
        <end position="119"/>
    </location>
</feature>
<evidence type="ECO:0000256" key="7">
    <source>
        <dbReference type="ARBA" id="ARBA00022989"/>
    </source>
</evidence>
<dbReference type="GO" id="GO:0015627">
    <property type="term" value="C:type II protein secretion system complex"/>
    <property type="evidence" value="ECO:0007669"/>
    <property type="project" value="UniProtKB-UniRule"/>
</dbReference>
<dbReference type="InterPro" id="IPR012902">
    <property type="entry name" value="N_methyl_site"/>
</dbReference>
<dbReference type="InParanoid" id="D6Z6F9"/>
<keyword evidence="4 9" id="KW-0488">Methylation</keyword>
<keyword evidence="6" id="KW-0812">Transmembrane</keyword>
<dbReference type="SUPFAM" id="SSF54523">
    <property type="entry name" value="Pili subunits"/>
    <property type="match status" value="1"/>
</dbReference>
<dbReference type="KEGG" id="dak:DaAHT2_2259"/>
<evidence type="ECO:0000256" key="4">
    <source>
        <dbReference type="ARBA" id="ARBA00022481"/>
    </source>
</evidence>